<dbReference type="InterPro" id="IPR037401">
    <property type="entry name" value="SnoaL-like"/>
</dbReference>
<sequence>MNDHIKTEVKQFAHWILEKHYVENDEDAVTAVFAPDITWIGAGEEQHRESGEETAKYFQMFKGKIPPCHIWDEEFEVTELGTGMYLCSGLFWVAANEETGLCIEEHQRITFIFRRKANTFECVHIHNSNPYQKMEAGDLFPNDEGRKAYSYLEKKMEEVEEELKKKELEFQKAVQVQKQTYDEYMQKNHQIQVILDAIQGGLKISIDDNMYTYAYLSDELCSMFGYTRDEFMEVTKGSAVGAVYPEDLPRVLKECEEAFRDGSMDYAIKYRIACRDGSLKWIIDSGKKVRNEDGEVIINSIYLDVTEMEEANQKMASQKELLDSIYDSMMCGILRYQLEDGEFSALTLNHEALRILGYESEDECYKLGMNEFYNRIYEEDRQVIIDKINKLKNPGDRFQFEYRILGPSSDILWVYGTTELMMSSSGGNIIQRVMVDITEKKKLELELEEEHQRFRIAIESSPAVIFEYDVREDQYRSYGTLSETKGKNDTEEIVPDFLKKELYSLAGEKDAAYLRDFMLGRAGKEIDIKLAPHVGSSHTVWSRISGTTIYDDEGNMVKMIGKMRNIQSEKEKEFALEEAKYRDGLTGLYTKEAGIRLAREYMEQKSPDEICGLMLLDMDDFQKVNDEEGSVFADAILQEVAVILKSETQEDDILIRLGGDEFMLFLKGCTKGRATILGPKIAAMVQNLVVSGQSKVRVSVTIGMCVTEVVDEYSGLYRCAESTLKYAKEYERGRACCYLDTSNELGTVLTELYKEAHFINEIGRPVKYREEDLTSFALELLGKAKSLDDAIFLLLSRIGKTYHFDRVTIMEMDYEYLSYRYTYQWAGNLSDLEMDRDFYIFREEVSKIDQIFDEEGLCDRMNPRVSKIPSCLISAIWNHGKITGTLSFEIRKDDYVWTKEQRKLVKEMAKIIFSFIMKARADAVSQAKTDFLSRMSHEIRTPMNAITGMTAIAKTVLNDKEKAMDCLNKIESANTYLLNLVNDVLDMSRIESGKIEINEESMDLKRQMDDLESLMMPQAQRKNIDFRMENRYINNRRIIADELRLNQVMVNIVGNALKFTGVGGQVIVNIDPLKEEAAQVVLHFSVKDNGIGINKEALGRIFTAFEQEGKKTSSKYGGTGLGLAISSRLVQMMGGNLEVQSEPGAGSVFYFTLTFAYGSDEIEVPYEEEVKCDYDFDGKRILLAEDNELNQEIASTILEMNGFIIEAVGDGQQALDMYITHPPYYYDAVLMDIRMPVMDGLEATKGIRTSGREDARTIPIIAMTANAFSEDTKKSMASGMNGHLSKPIETKVLFDTLQKCLKGS</sequence>
<dbReference type="CDD" id="cd17546">
    <property type="entry name" value="REC_hyHK_CKI1_RcsC-like"/>
    <property type="match status" value="1"/>
</dbReference>
<dbReference type="NCBIfam" id="TIGR00254">
    <property type="entry name" value="GGDEF"/>
    <property type="match status" value="1"/>
</dbReference>
<dbReference type="STRING" id="180332.GCA_000797495_02996"/>
<keyword evidence="5 10" id="KW-0597">Phosphoprotein</keyword>
<evidence type="ECO:0000256" key="8">
    <source>
        <dbReference type="ARBA" id="ARBA00024867"/>
    </source>
</evidence>
<dbReference type="Pfam" id="PF02518">
    <property type="entry name" value="HATPase_c"/>
    <property type="match status" value="1"/>
</dbReference>
<dbReference type="SMART" id="SM00388">
    <property type="entry name" value="HisKA"/>
    <property type="match status" value="1"/>
</dbReference>
<dbReference type="InterPro" id="IPR001789">
    <property type="entry name" value="Sig_transdc_resp-reg_receiver"/>
</dbReference>
<dbReference type="SMART" id="SM00387">
    <property type="entry name" value="HATPase_c"/>
    <property type="match status" value="1"/>
</dbReference>
<comment type="caution">
    <text evidence="17">The sequence shown here is derived from an EMBL/GenBank/DDBJ whole genome shotgun (WGS) entry which is preliminary data.</text>
</comment>
<evidence type="ECO:0000256" key="6">
    <source>
        <dbReference type="ARBA" id="ARBA00022777"/>
    </source>
</evidence>
<evidence type="ECO:0000256" key="11">
    <source>
        <dbReference type="SAM" id="Coils"/>
    </source>
</evidence>
<dbReference type="NCBIfam" id="TIGR00229">
    <property type="entry name" value="sensory_box"/>
    <property type="match status" value="1"/>
</dbReference>
<dbReference type="InterPro" id="IPR043128">
    <property type="entry name" value="Rev_trsase/Diguanyl_cyclase"/>
</dbReference>
<feature type="domain" description="GGDEF" evidence="16">
    <location>
        <begin position="609"/>
        <end position="740"/>
    </location>
</feature>
<dbReference type="Proteomes" id="UP000306509">
    <property type="component" value="Unassembled WGS sequence"/>
</dbReference>
<dbReference type="RefSeq" id="WP_161597472.1">
    <property type="nucleotide sequence ID" value="NZ_QGQD01000118.1"/>
</dbReference>
<feature type="domain" description="PAC" evidence="15">
    <location>
        <begin position="398"/>
        <end position="449"/>
    </location>
</feature>
<dbReference type="SUPFAM" id="SSF47384">
    <property type="entry name" value="Homodimeric domain of signal transducing histidine kinase"/>
    <property type="match status" value="1"/>
</dbReference>
<evidence type="ECO:0000256" key="1">
    <source>
        <dbReference type="ARBA" id="ARBA00000085"/>
    </source>
</evidence>
<dbReference type="PROSITE" id="PS50112">
    <property type="entry name" value="PAS"/>
    <property type="match status" value="1"/>
</dbReference>
<keyword evidence="18" id="KW-1185">Reference proteome</keyword>
<dbReference type="SUPFAM" id="SSF55073">
    <property type="entry name" value="Nucleotide cyclase"/>
    <property type="match status" value="1"/>
</dbReference>
<evidence type="ECO:0000259" key="12">
    <source>
        <dbReference type="PROSITE" id="PS50109"/>
    </source>
</evidence>
<feature type="domain" description="Histidine kinase" evidence="12">
    <location>
        <begin position="934"/>
        <end position="1157"/>
    </location>
</feature>
<feature type="domain" description="PAS" evidence="14">
    <location>
        <begin position="204"/>
        <end position="262"/>
    </location>
</feature>
<feature type="modified residue" description="4-aspartylphosphate" evidence="10">
    <location>
        <position position="1232"/>
    </location>
</feature>
<dbReference type="InterPro" id="IPR011006">
    <property type="entry name" value="CheY-like_superfamily"/>
</dbReference>
<feature type="domain" description="PAC" evidence="15">
    <location>
        <begin position="266"/>
        <end position="317"/>
    </location>
</feature>
<dbReference type="InterPro" id="IPR005467">
    <property type="entry name" value="His_kinase_dom"/>
</dbReference>
<dbReference type="CDD" id="cd00082">
    <property type="entry name" value="HisKA"/>
    <property type="match status" value="1"/>
</dbReference>
<feature type="coiled-coil region" evidence="11">
    <location>
        <begin position="142"/>
        <end position="176"/>
    </location>
</feature>
<evidence type="ECO:0000259" key="16">
    <source>
        <dbReference type="PROSITE" id="PS50887"/>
    </source>
</evidence>
<evidence type="ECO:0000259" key="14">
    <source>
        <dbReference type="PROSITE" id="PS50112"/>
    </source>
</evidence>
<dbReference type="Gene3D" id="3.30.450.20">
    <property type="entry name" value="PAS domain"/>
    <property type="match status" value="3"/>
</dbReference>
<dbReference type="InterPro" id="IPR036097">
    <property type="entry name" value="HisK_dim/P_sf"/>
</dbReference>
<evidence type="ECO:0000256" key="4">
    <source>
        <dbReference type="ARBA" id="ARBA00018672"/>
    </source>
</evidence>
<evidence type="ECO:0000256" key="2">
    <source>
        <dbReference type="ARBA" id="ARBA00006402"/>
    </source>
</evidence>
<dbReference type="InterPro" id="IPR035965">
    <property type="entry name" value="PAS-like_dom_sf"/>
</dbReference>
<dbReference type="PRINTS" id="PR00344">
    <property type="entry name" value="BCTRLSENSOR"/>
</dbReference>
<dbReference type="Pfam" id="PF00990">
    <property type="entry name" value="GGDEF"/>
    <property type="match status" value="1"/>
</dbReference>
<dbReference type="FunFam" id="3.30.565.10:FF:000010">
    <property type="entry name" value="Sensor histidine kinase RcsC"/>
    <property type="match status" value="1"/>
</dbReference>
<dbReference type="Pfam" id="PF08447">
    <property type="entry name" value="PAS_3"/>
    <property type="match status" value="2"/>
</dbReference>
<comment type="similarity">
    <text evidence="2">In the N-terminal section; belongs to the phytochrome family.</text>
</comment>
<dbReference type="SUPFAM" id="SSF52172">
    <property type="entry name" value="CheY-like"/>
    <property type="match status" value="1"/>
</dbReference>
<dbReference type="InterPro" id="IPR029787">
    <property type="entry name" value="Nucleotide_cyclase"/>
</dbReference>
<dbReference type="InterPro" id="IPR036890">
    <property type="entry name" value="HATPase_C_sf"/>
</dbReference>
<evidence type="ECO:0000256" key="10">
    <source>
        <dbReference type="PROSITE-ProRule" id="PRU00169"/>
    </source>
</evidence>
<dbReference type="CDD" id="cd01949">
    <property type="entry name" value="GGDEF"/>
    <property type="match status" value="1"/>
</dbReference>
<keyword evidence="6" id="KW-0418">Kinase</keyword>
<dbReference type="SUPFAM" id="SSF55874">
    <property type="entry name" value="ATPase domain of HSP90 chaperone/DNA topoisomerase II/histidine kinase"/>
    <property type="match status" value="1"/>
</dbReference>
<dbReference type="PROSITE" id="PS50110">
    <property type="entry name" value="RESPONSE_REGULATORY"/>
    <property type="match status" value="1"/>
</dbReference>
<dbReference type="InterPro" id="IPR000160">
    <property type="entry name" value="GGDEF_dom"/>
</dbReference>
<feature type="domain" description="PAC" evidence="15">
    <location>
        <begin position="524"/>
        <end position="578"/>
    </location>
</feature>
<evidence type="ECO:0000313" key="17">
    <source>
        <dbReference type="EMBL" id="TLC97559.1"/>
    </source>
</evidence>
<reference evidence="17 18" key="1">
    <citation type="journal article" date="2019" name="Anaerobe">
        <title>Detection of Robinsoniella peoriensis in multiple bone samples of a trauma patient.</title>
        <authorList>
            <person name="Schrottner P."/>
            <person name="Hartwich K."/>
            <person name="Bunk B."/>
            <person name="Schober I."/>
            <person name="Helbig S."/>
            <person name="Rudolph W.W."/>
            <person name="Gunzer F."/>
        </authorList>
    </citation>
    <scope>NUCLEOTIDE SEQUENCE [LARGE SCALE GENOMIC DNA]</scope>
    <source>
        <strain evidence="17 18">DSM 106044</strain>
    </source>
</reference>
<dbReference type="GO" id="GO:0000155">
    <property type="term" value="F:phosphorelay sensor kinase activity"/>
    <property type="evidence" value="ECO:0007669"/>
    <property type="project" value="InterPro"/>
</dbReference>
<dbReference type="Gene3D" id="1.10.287.130">
    <property type="match status" value="1"/>
</dbReference>
<dbReference type="PROSITE" id="PS50113">
    <property type="entry name" value="PAC"/>
    <property type="match status" value="3"/>
</dbReference>
<evidence type="ECO:0000256" key="5">
    <source>
        <dbReference type="ARBA" id="ARBA00022553"/>
    </source>
</evidence>
<dbReference type="SMART" id="SM00448">
    <property type="entry name" value="REC"/>
    <property type="match status" value="1"/>
</dbReference>
<dbReference type="PANTHER" id="PTHR45339:SF1">
    <property type="entry name" value="HYBRID SIGNAL TRANSDUCTION HISTIDINE KINASE J"/>
    <property type="match status" value="1"/>
</dbReference>
<evidence type="ECO:0000256" key="9">
    <source>
        <dbReference type="ARBA" id="ARBA00074306"/>
    </source>
</evidence>
<keyword evidence="11" id="KW-0175">Coiled coil</keyword>
<dbReference type="InterPro" id="IPR003661">
    <property type="entry name" value="HisK_dim/P_dom"/>
</dbReference>
<dbReference type="CDD" id="cd00130">
    <property type="entry name" value="PAS"/>
    <property type="match status" value="2"/>
</dbReference>
<comment type="function">
    <text evidence="8">May play the central regulatory role in sporulation. It may be an element of the effector pathway responsible for the activation of sporulation genes in response to nutritional stress. Spo0A may act in concert with spo0H (a sigma factor) to control the expression of some genes that are critical to the sporulation process.</text>
</comment>
<protein>
    <recommendedName>
        <fullName evidence="9">Circadian input-output histidine kinase CikA</fullName>
        <ecNumber evidence="3">2.7.13.3</ecNumber>
    </recommendedName>
    <alternativeName>
        <fullName evidence="4">Stage 0 sporulation protein A homolog</fullName>
    </alternativeName>
</protein>
<gene>
    <name evidence="17" type="primary">rpfC_3</name>
    <name evidence="17" type="ORF">DSM106044_05640</name>
</gene>
<keyword evidence="17" id="KW-0808">Transferase</keyword>
<dbReference type="InterPro" id="IPR029016">
    <property type="entry name" value="GAF-like_dom_sf"/>
</dbReference>
<keyword evidence="7" id="KW-0902">Two-component regulatory system</keyword>
<dbReference type="InterPro" id="IPR032710">
    <property type="entry name" value="NTF2-like_dom_sf"/>
</dbReference>
<dbReference type="SUPFAM" id="SSF54427">
    <property type="entry name" value="NTF2-like"/>
    <property type="match status" value="1"/>
</dbReference>
<dbReference type="InterPro" id="IPR001610">
    <property type="entry name" value="PAC"/>
</dbReference>
<dbReference type="Gene3D" id="3.30.450.40">
    <property type="match status" value="1"/>
</dbReference>
<proteinExistence type="inferred from homology"/>
<dbReference type="EMBL" id="QGQD01000118">
    <property type="protein sequence ID" value="TLC97559.1"/>
    <property type="molecule type" value="Genomic_DNA"/>
</dbReference>
<dbReference type="InterPro" id="IPR013655">
    <property type="entry name" value="PAS_fold_3"/>
</dbReference>
<dbReference type="SMART" id="SM00267">
    <property type="entry name" value="GGDEF"/>
    <property type="match status" value="1"/>
</dbReference>
<dbReference type="InterPro" id="IPR000700">
    <property type="entry name" value="PAS-assoc_C"/>
</dbReference>
<evidence type="ECO:0000256" key="7">
    <source>
        <dbReference type="ARBA" id="ARBA00023012"/>
    </source>
</evidence>
<dbReference type="InterPro" id="IPR003594">
    <property type="entry name" value="HATPase_dom"/>
</dbReference>
<accession>A0A4U8PYW9</accession>
<dbReference type="EC" id="2.7.13.3" evidence="3"/>
<dbReference type="InterPro" id="IPR000014">
    <property type="entry name" value="PAS"/>
</dbReference>
<name>A0A4U8PYW9_9FIRM</name>
<dbReference type="InterPro" id="IPR004358">
    <property type="entry name" value="Sig_transdc_His_kin-like_C"/>
</dbReference>
<dbReference type="Gene3D" id="3.40.50.2300">
    <property type="match status" value="1"/>
</dbReference>
<dbReference type="Pfam" id="PF13474">
    <property type="entry name" value="SnoaL_3"/>
    <property type="match status" value="1"/>
</dbReference>
<dbReference type="Gene3D" id="3.30.70.270">
    <property type="match status" value="1"/>
</dbReference>
<dbReference type="PANTHER" id="PTHR45339">
    <property type="entry name" value="HYBRID SIGNAL TRANSDUCTION HISTIDINE KINASE J"/>
    <property type="match status" value="1"/>
</dbReference>
<dbReference type="CDD" id="cd16922">
    <property type="entry name" value="HATPase_EvgS-ArcB-TorS-like"/>
    <property type="match status" value="1"/>
</dbReference>
<comment type="catalytic activity">
    <reaction evidence="1">
        <text>ATP + protein L-histidine = ADP + protein N-phospho-L-histidine.</text>
        <dbReference type="EC" id="2.7.13.3"/>
    </reaction>
</comment>
<dbReference type="Gene3D" id="3.10.450.50">
    <property type="match status" value="1"/>
</dbReference>
<dbReference type="PROSITE" id="PS50887">
    <property type="entry name" value="GGDEF"/>
    <property type="match status" value="1"/>
</dbReference>
<dbReference type="Pfam" id="PF00512">
    <property type="entry name" value="HisKA"/>
    <property type="match status" value="1"/>
</dbReference>
<evidence type="ECO:0000256" key="3">
    <source>
        <dbReference type="ARBA" id="ARBA00012438"/>
    </source>
</evidence>
<organism evidence="17 18">
    <name type="scientific">Robinsoniella peoriensis</name>
    <dbReference type="NCBI Taxonomy" id="180332"/>
    <lineage>
        <taxon>Bacteria</taxon>
        <taxon>Bacillati</taxon>
        <taxon>Bacillota</taxon>
        <taxon>Clostridia</taxon>
        <taxon>Lachnospirales</taxon>
        <taxon>Lachnospiraceae</taxon>
        <taxon>Robinsoniella</taxon>
    </lineage>
</organism>
<feature type="domain" description="Response regulatory" evidence="13">
    <location>
        <begin position="1180"/>
        <end position="1301"/>
    </location>
</feature>
<evidence type="ECO:0000259" key="15">
    <source>
        <dbReference type="PROSITE" id="PS50113"/>
    </source>
</evidence>
<evidence type="ECO:0000259" key="13">
    <source>
        <dbReference type="PROSITE" id="PS50110"/>
    </source>
</evidence>
<dbReference type="SUPFAM" id="SSF55785">
    <property type="entry name" value="PYP-like sensor domain (PAS domain)"/>
    <property type="match status" value="3"/>
</dbReference>
<dbReference type="SMART" id="SM00086">
    <property type="entry name" value="PAC"/>
    <property type="match status" value="3"/>
</dbReference>
<dbReference type="Gene3D" id="3.30.565.10">
    <property type="entry name" value="Histidine kinase-like ATPase, C-terminal domain"/>
    <property type="match status" value="1"/>
</dbReference>
<evidence type="ECO:0000313" key="18">
    <source>
        <dbReference type="Proteomes" id="UP000306509"/>
    </source>
</evidence>
<dbReference type="Pfam" id="PF00072">
    <property type="entry name" value="Response_reg"/>
    <property type="match status" value="1"/>
</dbReference>
<dbReference type="PROSITE" id="PS50109">
    <property type="entry name" value="HIS_KIN"/>
    <property type="match status" value="1"/>
</dbReference>